<dbReference type="RefSeq" id="WP_114694832.1">
    <property type="nucleotide sequence ID" value="NZ_QQOH01000001.1"/>
</dbReference>
<name>A0A369X0D9_9GAMM</name>
<evidence type="ECO:0000313" key="4">
    <source>
        <dbReference type="Proteomes" id="UP000253769"/>
    </source>
</evidence>
<gene>
    <name evidence="3" type="ORF">DV711_06705</name>
</gene>
<reference evidence="3 4" key="1">
    <citation type="submission" date="2018-07" db="EMBL/GenBank/DDBJ databases">
        <title>Motiliproteus coralliicola sp. nov., a bacterium isolated from Coral.</title>
        <authorList>
            <person name="Wang G."/>
        </authorList>
    </citation>
    <scope>NUCLEOTIDE SEQUENCE [LARGE SCALE GENOMIC DNA]</scope>
    <source>
        <strain evidence="3 4">C34</strain>
    </source>
</reference>
<comment type="similarity">
    <text evidence="1">Belongs to the universal stress protein A family.</text>
</comment>
<organism evidence="3 4">
    <name type="scientific">Motiliproteus coralliicola</name>
    <dbReference type="NCBI Taxonomy" id="2283196"/>
    <lineage>
        <taxon>Bacteria</taxon>
        <taxon>Pseudomonadati</taxon>
        <taxon>Pseudomonadota</taxon>
        <taxon>Gammaproteobacteria</taxon>
        <taxon>Oceanospirillales</taxon>
        <taxon>Oceanospirillaceae</taxon>
        <taxon>Motiliproteus</taxon>
    </lineage>
</organism>
<dbReference type="CDD" id="cd00293">
    <property type="entry name" value="USP-like"/>
    <property type="match status" value="1"/>
</dbReference>
<comment type="caution">
    <text evidence="3">The sequence shown here is derived from an EMBL/GenBank/DDBJ whole genome shotgun (WGS) entry which is preliminary data.</text>
</comment>
<keyword evidence="4" id="KW-1185">Reference proteome</keyword>
<accession>A0A369X0D9</accession>
<dbReference type="SUPFAM" id="SSF52402">
    <property type="entry name" value="Adenine nucleotide alpha hydrolases-like"/>
    <property type="match status" value="1"/>
</dbReference>
<protein>
    <submittedName>
        <fullName evidence="3">Universal stress protein</fullName>
    </submittedName>
</protein>
<dbReference type="InterPro" id="IPR006016">
    <property type="entry name" value="UspA"/>
</dbReference>
<dbReference type="EMBL" id="QQOH01000001">
    <property type="protein sequence ID" value="RDE25235.1"/>
    <property type="molecule type" value="Genomic_DNA"/>
</dbReference>
<dbReference type="AlphaFoldDB" id="A0A369X0D9"/>
<evidence type="ECO:0000259" key="2">
    <source>
        <dbReference type="Pfam" id="PF00582"/>
    </source>
</evidence>
<dbReference type="Gene3D" id="3.40.50.620">
    <property type="entry name" value="HUPs"/>
    <property type="match status" value="1"/>
</dbReference>
<dbReference type="PRINTS" id="PR01438">
    <property type="entry name" value="UNVRSLSTRESS"/>
</dbReference>
<dbReference type="InterPro" id="IPR006015">
    <property type="entry name" value="Universal_stress_UspA"/>
</dbReference>
<dbReference type="OrthoDB" id="9792500at2"/>
<dbReference type="PANTHER" id="PTHR46268">
    <property type="entry name" value="STRESS RESPONSE PROTEIN NHAX"/>
    <property type="match status" value="1"/>
</dbReference>
<dbReference type="InterPro" id="IPR014729">
    <property type="entry name" value="Rossmann-like_a/b/a_fold"/>
</dbReference>
<proteinExistence type="inferred from homology"/>
<evidence type="ECO:0000313" key="3">
    <source>
        <dbReference type="EMBL" id="RDE25235.1"/>
    </source>
</evidence>
<dbReference type="Pfam" id="PF00582">
    <property type="entry name" value="Usp"/>
    <property type="match status" value="1"/>
</dbReference>
<sequence length="143" mass="15529">MSKDILIPIDAQKPELADKALKIAISQARESGGELHVMTVVPGFNMPMVAAYFPADAMENALNAVEKKLHQYIDSHVPQDLPSCLHVKNGNPYKQIVKMAKQINASMIVIPSRKHSSVDEALIGSVAGKVVERASCSVLVIRD</sequence>
<dbReference type="Proteomes" id="UP000253769">
    <property type="component" value="Unassembled WGS sequence"/>
</dbReference>
<feature type="domain" description="UspA" evidence="2">
    <location>
        <begin position="1"/>
        <end position="142"/>
    </location>
</feature>
<dbReference type="PANTHER" id="PTHR46268:SF6">
    <property type="entry name" value="UNIVERSAL STRESS PROTEIN UP12"/>
    <property type="match status" value="1"/>
</dbReference>
<evidence type="ECO:0000256" key="1">
    <source>
        <dbReference type="ARBA" id="ARBA00008791"/>
    </source>
</evidence>